<keyword evidence="3" id="KW-1185">Reference proteome</keyword>
<proteinExistence type="predicted"/>
<dbReference type="Proteomes" id="UP000199149">
    <property type="component" value="Unassembled WGS sequence"/>
</dbReference>
<evidence type="ECO:0000256" key="1">
    <source>
        <dbReference type="SAM" id="Phobius"/>
    </source>
</evidence>
<protein>
    <recommendedName>
        <fullName evidence="4">DUF4199 domain-containing protein</fullName>
    </recommendedName>
</protein>
<reference evidence="3" key="1">
    <citation type="submission" date="2016-10" db="EMBL/GenBank/DDBJ databases">
        <authorList>
            <person name="Varghese N."/>
            <person name="Submissions S."/>
        </authorList>
    </citation>
    <scope>NUCLEOTIDE SEQUENCE [LARGE SCALE GENOMIC DNA]</scope>
    <source>
        <strain evidence="3">XJ109</strain>
    </source>
</reference>
<dbReference type="AlphaFoldDB" id="A0A1I4VIL0"/>
<feature type="transmembrane region" description="Helical" evidence="1">
    <location>
        <begin position="12"/>
        <end position="31"/>
    </location>
</feature>
<evidence type="ECO:0000313" key="2">
    <source>
        <dbReference type="EMBL" id="SFN00973.1"/>
    </source>
</evidence>
<dbReference type="InterPro" id="IPR025250">
    <property type="entry name" value="DUF4199"/>
</dbReference>
<keyword evidence="1" id="KW-0472">Membrane</keyword>
<dbReference type="STRING" id="684065.SAMN05421738_105160"/>
<gene>
    <name evidence="2" type="ORF">SAMN05421738_105160</name>
</gene>
<dbReference type="RefSeq" id="WP_092907588.1">
    <property type="nucleotide sequence ID" value="NZ_FOUZ01000005.1"/>
</dbReference>
<evidence type="ECO:0008006" key="4">
    <source>
        <dbReference type="Google" id="ProtNLM"/>
    </source>
</evidence>
<keyword evidence="1" id="KW-0812">Transmembrane</keyword>
<feature type="transmembrane region" description="Helical" evidence="1">
    <location>
        <begin position="43"/>
        <end position="69"/>
    </location>
</feature>
<dbReference type="Pfam" id="PF13858">
    <property type="entry name" value="DUF4199"/>
    <property type="match status" value="1"/>
</dbReference>
<accession>A0A1I4VIL0</accession>
<dbReference type="EMBL" id="FOUZ01000005">
    <property type="protein sequence ID" value="SFN00973.1"/>
    <property type="molecule type" value="Genomic_DNA"/>
</dbReference>
<evidence type="ECO:0000313" key="3">
    <source>
        <dbReference type="Proteomes" id="UP000199149"/>
    </source>
</evidence>
<feature type="transmembrane region" description="Helical" evidence="1">
    <location>
        <begin position="162"/>
        <end position="184"/>
    </location>
</feature>
<name>A0A1I4VIL0_9FLAO</name>
<feature type="transmembrane region" description="Helical" evidence="1">
    <location>
        <begin position="90"/>
        <end position="110"/>
    </location>
</feature>
<keyword evidence="1" id="KW-1133">Transmembrane helix</keyword>
<sequence length="189" mass="21827">MISFNKIFKNSLVLAGITLALFFALYFYFALNGTVSVKEYYTYSFFICCFVVLPLYAIYCFLSILIVARSKAKNYKEIEDLMTFKQGFKIGFYTVFFAGVISLLTIFVFFNTYGEWAQDSLKQGLLDTFTANMSDPKTSKDIVAFRNSEAYKTLNLFTVKNFFGLFSIFLSFYIAISALFSQFLKKRVF</sequence>
<dbReference type="OrthoDB" id="1273153at2"/>
<organism evidence="2 3">
    <name type="scientific">Algoriella xinjiangensis</name>
    <dbReference type="NCBI Taxonomy" id="684065"/>
    <lineage>
        <taxon>Bacteria</taxon>
        <taxon>Pseudomonadati</taxon>
        <taxon>Bacteroidota</taxon>
        <taxon>Flavobacteriia</taxon>
        <taxon>Flavobacteriales</taxon>
        <taxon>Weeksellaceae</taxon>
        <taxon>Algoriella</taxon>
    </lineage>
</organism>